<comment type="caution">
    <text evidence="1">The sequence shown here is derived from an EMBL/GenBank/DDBJ whole genome shotgun (WGS) entry which is preliminary data.</text>
</comment>
<name>A0ABP6RMS9_9PSEU</name>
<sequence length="69" mass="7979">MPDYAAAARRLKRHVRHYAKASIAFDDYREGLADARARAERRCEHECEHQRNPSSGVWRLVDVMDGRPG</sequence>
<evidence type="ECO:0000313" key="2">
    <source>
        <dbReference type="Proteomes" id="UP001500483"/>
    </source>
</evidence>
<gene>
    <name evidence="1" type="ORF">GCM10020366_18190</name>
</gene>
<proteinExistence type="predicted"/>
<reference evidence="2" key="1">
    <citation type="journal article" date="2019" name="Int. J. Syst. Evol. Microbiol.">
        <title>The Global Catalogue of Microorganisms (GCM) 10K type strain sequencing project: providing services to taxonomists for standard genome sequencing and annotation.</title>
        <authorList>
            <consortium name="The Broad Institute Genomics Platform"/>
            <consortium name="The Broad Institute Genome Sequencing Center for Infectious Disease"/>
            <person name="Wu L."/>
            <person name="Ma J."/>
        </authorList>
    </citation>
    <scope>NUCLEOTIDE SEQUENCE [LARGE SCALE GENOMIC DNA]</scope>
    <source>
        <strain evidence="2">JCM 9687</strain>
    </source>
</reference>
<keyword evidence="2" id="KW-1185">Reference proteome</keyword>
<evidence type="ECO:0000313" key="1">
    <source>
        <dbReference type="EMBL" id="GAA3355967.1"/>
    </source>
</evidence>
<organism evidence="1 2">
    <name type="scientific">Saccharopolyspora gregorii</name>
    <dbReference type="NCBI Taxonomy" id="33914"/>
    <lineage>
        <taxon>Bacteria</taxon>
        <taxon>Bacillati</taxon>
        <taxon>Actinomycetota</taxon>
        <taxon>Actinomycetes</taxon>
        <taxon>Pseudonocardiales</taxon>
        <taxon>Pseudonocardiaceae</taxon>
        <taxon>Saccharopolyspora</taxon>
    </lineage>
</organism>
<protein>
    <submittedName>
        <fullName evidence="1">Uncharacterized protein</fullName>
    </submittedName>
</protein>
<dbReference type="RefSeq" id="WP_344925553.1">
    <property type="nucleotide sequence ID" value="NZ_BAAAYK010000038.1"/>
</dbReference>
<accession>A0ABP6RMS9</accession>
<dbReference type="EMBL" id="BAAAYK010000038">
    <property type="protein sequence ID" value="GAA3355967.1"/>
    <property type="molecule type" value="Genomic_DNA"/>
</dbReference>
<dbReference type="Proteomes" id="UP001500483">
    <property type="component" value="Unassembled WGS sequence"/>
</dbReference>